<dbReference type="Gene3D" id="3.30.360.10">
    <property type="entry name" value="Dihydrodipicolinate Reductase, domain 2"/>
    <property type="match status" value="1"/>
</dbReference>
<dbReference type="PIRSF" id="PIRSF000148">
    <property type="entry name" value="ASA_dh"/>
    <property type="match status" value="1"/>
</dbReference>
<reference evidence="3 4" key="1">
    <citation type="submission" date="2017-06" db="EMBL/GenBank/DDBJ databases">
        <title>Draft genome of Pseudomonas nitroreducens DF05.</title>
        <authorList>
            <person name="Iyer R."/>
        </authorList>
    </citation>
    <scope>NUCLEOTIDE SEQUENCE [LARGE SCALE GENOMIC DNA]</scope>
    <source>
        <strain evidence="3 4">DF05</strain>
    </source>
</reference>
<dbReference type="GO" id="GO:0046983">
    <property type="term" value="F:protein dimerization activity"/>
    <property type="evidence" value="ECO:0007669"/>
    <property type="project" value="InterPro"/>
</dbReference>
<gene>
    <name evidence="3" type="ORF">CEG18_06645</name>
</gene>
<comment type="caution">
    <text evidence="3">The sequence shown here is derived from an EMBL/GenBank/DDBJ whole genome shotgun (WGS) entry which is preliminary data.</text>
</comment>
<dbReference type="GO" id="GO:0016620">
    <property type="term" value="F:oxidoreductase activity, acting on the aldehyde or oxo group of donors, NAD or NADP as acceptor"/>
    <property type="evidence" value="ECO:0007669"/>
    <property type="project" value="InterPro"/>
</dbReference>
<evidence type="ECO:0000313" key="4">
    <source>
        <dbReference type="Proteomes" id="UP000198145"/>
    </source>
</evidence>
<dbReference type="SUPFAM" id="SSF55347">
    <property type="entry name" value="Glyceraldehyde-3-phosphate dehydrogenase-like, C-terminal domain"/>
    <property type="match status" value="1"/>
</dbReference>
<dbReference type="InterPro" id="IPR000534">
    <property type="entry name" value="Semialdehyde_DH_NAD-bd"/>
</dbReference>
<dbReference type="InterPro" id="IPR036291">
    <property type="entry name" value="NAD(P)-bd_dom_sf"/>
</dbReference>
<proteinExistence type="inferred from homology"/>
<protein>
    <submittedName>
        <fullName evidence="3">Aspartate-semialdehyde dehydrogenase</fullName>
    </submittedName>
</protein>
<dbReference type="RefSeq" id="WP_088416792.1">
    <property type="nucleotide sequence ID" value="NZ_NJBA01000002.1"/>
</dbReference>
<dbReference type="STRING" id="46680.GCA_000807755_01525"/>
<dbReference type="AlphaFoldDB" id="A0A246FCB7"/>
<evidence type="ECO:0000259" key="2">
    <source>
        <dbReference type="SMART" id="SM00859"/>
    </source>
</evidence>
<dbReference type="Pfam" id="PF01118">
    <property type="entry name" value="Semialdhyde_dh"/>
    <property type="match status" value="1"/>
</dbReference>
<dbReference type="NCBIfam" id="NF011456">
    <property type="entry name" value="PRK14874.1"/>
    <property type="match status" value="1"/>
</dbReference>
<dbReference type="InterPro" id="IPR012280">
    <property type="entry name" value="Semialdhyde_DH_dimer_dom"/>
</dbReference>
<dbReference type="Gene3D" id="3.40.50.720">
    <property type="entry name" value="NAD(P)-binding Rossmann-like Domain"/>
    <property type="match status" value="1"/>
</dbReference>
<dbReference type="PANTHER" id="PTHR46278:SF2">
    <property type="entry name" value="ASPARTATE-SEMIALDEHYDE DEHYDROGENASE"/>
    <property type="match status" value="1"/>
</dbReference>
<feature type="domain" description="Semialdehyde dehydrogenase NAD-binding" evidence="2">
    <location>
        <begin position="6"/>
        <end position="121"/>
    </location>
</feature>
<dbReference type="SMART" id="SM00859">
    <property type="entry name" value="Semialdhyde_dh"/>
    <property type="match status" value="1"/>
</dbReference>
<dbReference type="Pfam" id="PF02774">
    <property type="entry name" value="Semialdhyde_dhC"/>
    <property type="match status" value="1"/>
</dbReference>
<organism evidence="3 4">
    <name type="scientific">Pseudomonas nitroreducens</name>
    <dbReference type="NCBI Taxonomy" id="46680"/>
    <lineage>
        <taxon>Bacteria</taxon>
        <taxon>Pseudomonadati</taxon>
        <taxon>Pseudomonadota</taxon>
        <taxon>Gammaproteobacteria</taxon>
        <taxon>Pseudomonadales</taxon>
        <taxon>Pseudomonadaceae</taxon>
        <taxon>Pseudomonas</taxon>
    </lineage>
</organism>
<dbReference type="PANTHER" id="PTHR46278">
    <property type="entry name" value="DEHYDROGENASE, PUTATIVE-RELATED"/>
    <property type="match status" value="1"/>
</dbReference>
<sequence>MPETLDIAVVGATGLVGEALVELLEERDFPVANLYLLASGESAGKSVAFRGRNIRVGKLDDFDFAKVRLAFLSVGAEAAAECAARALEAGCSVIDLSGASLDNARALLAQACVNGDAVRTLQVPALIAAPAAPAAEVAEVLAALRGVVELRQVAVSACLSASALGREGVQELARQTAELLNARPLEPRLVDRQFAFNMLAQLGGVDEQGYSPVERRIAAELAALFPELEKGLSVSCSVAPVFFGDTLMLSIKTAAPVSLGAISAALNAADGIELVEDDYPTVIGDAQGQDSVYVGRLRTGLTDSCELNLWIASDNVRKGAALNAVNLGELLIKHYL</sequence>
<dbReference type="NCBIfam" id="NF004224">
    <property type="entry name" value="PRK05671.1"/>
    <property type="match status" value="1"/>
</dbReference>
<dbReference type="EMBL" id="NJBA01000002">
    <property type="protein sequence ID" value="OWP51936.1"/>
    <property type="molecule type" value="Genomic_DNA"/>
</dbReference>
<dbReference type="SUPFAM" id="SSF51735">
    <property type="entry name" value="NAD(P)-binding Rossmann-fold domains"/>
    <property type="match status" value="1"/>
</dbReference>
<evidence type="ECO:0000256" key="1">
    <source>
        <dbReference type="ARBA" id="ARBA00010584"/>
    </source>
</evidence>
<dbReference type="GO" id="GO:0008652">
    <property type="term" value="P:amino acid biosynthetic process"/>
    <property type="evidence" value="ECO:0007669"/>
    <property type="project" value="InterPro"/>
</dbReference>
<dbReference type="GO" id="GO:0051287">
    <property type="term" value="F:NAD binding"/>
    <property type="evidence" value="ECO:0007669"/>
    <property type="project" value="InterPro"/>
</dbReference>
<name>A0A246FCB7_PSENT</name>
<comment type="similarity">
    <text evidence="1">Belongs to the aspartate-semialdehyde dehydrogenase family.</text>
</comment>
<evidence type="ECO:0000313" key="3">
    <source>
        <dbReference type="EMBL" id="OWP51936.1"/>
    </source>
</evidence>
<dbReference type="eggNOG" id="COG0136">
    <property type="taxonomic scope" value="Bacteria"/>
</dbReference>
<accession>A0A246FCB7</accession>
<dbReference type="Proteomes" id="UP000198145">
    <property type="component" value="Unassembled WGS sequence"/>
</dbReference>
<dbReference type="CDD" id="cd18129">
    <property type="entry name" value="ASADH_C_USG1_like"/>
    <property type="match status" value="1"/>
</dbReference>
<dbReference type="CDD" id="cd17894">
    <property type="entry name" value="ASADH_USG1_N"/>
    <property type="match status" value="1"/>
</dbReference>